<feature type="compositionally biased region" description="Polar residues" evidence="1">
    <location>
        <begin position="308"/>
        <end position="319"/>
    </location>
</feature>
<dbReference type="OrthoDB" id="2446962at2759"/>
<feature type="region of interest" description="Disordered" evidence="1">
    <location>
        <begin position="1"/>
        <end position="67"/>
    </location>
</feature>
<feature type="compositionally biased region" description="Basic and acidic residues" evidence="1">
    <location>
        <begin position="1"/>
        <end position="12"/>
    </location>
</feature>
<dbReference type="EMBL" id="JAAAHY010000809">
    <property type="protein sequence ID" value="KAF9956907.1"/>
    <property type="molecule type" value="Genomic_DNA"/>
</dbReference>
<comment type="caution">
    <text evidence="2">The sequence shown here is derived from an EMBL/GenBank/DDBJ whole genome shotgun (WGS) entry which is preliminary data.</text>
</comment>
<feature type="compositionally biased region" description="Polar residues" evidence="1">
    <location>
        <begin position="50"/>
        <end position="60"/>
    </location>
</feature>
<organism evidence="2 3">
    <name type="scientific">Mortierella alpina</name>
    <name type="common">Oleaginous fungus</name>
    <name type="synonym">Mortierella renispora</name>
    <dbReference type="NCBI Taxonomy" id="64518"/>
    <lineage>
        <taxon>Eukaryota</taxon>
        <taxon>Fungi</taxon>
        <taxon>Fungi incertae sedis</taxon>
        <taxon>Mucoromycota</taxon>
        <taxon>Mortierellomycotina</taxon>
        <taxon>Mortierellomycetes</taxon>
        <taxon>Mortierellales</taxon>
        <taxon>Mortierellaceae</taxon>
        <taxon>Mortierella</taxon>
    </lineage>
</organism>
<feature type="region of interest" description="Disordered" evidence="1">
    <location>
        <begin position="282"/>
        <end position="324"/>
    </location>
</feature>
<evidence type="ECO:0000313" key="2">
    <source>
        <dbReference type="EMBL" id="KAF9956907.1"/>
    </source>
</evidence>
<feature type="compositionally biased region" description="Low complexity" evidence="1">
    <location>
        <begin position="28"/>
        <end position="38"/>
    </location>
</feature>
<reference evidence="2" key="1">
    <citation type="journal article" date="2020" name="Fungal Divers.">
        <title>Resolving the Mortierellaceae phylogeny through synthesis of multi-gene phylogenetics and phylogenomics.</title>
        <authorList>
            <person name="Vandepol N."/>
            <person name="Liber J."/>
            <person name="Desiro A."/>
            <person name="Na H."/>
            <person name="Kennedy M."/>
            <person name="Barry K."/>
            <person name="Grigoriev I.V."/>
            <person name="Miller A.N."/>
            <person name="O'Donnell K."/>
            <person name="Stajich J.E."/>
            <person name="Bonito G."/>
        </authorList>
    </citation>
    <scope>NUCLEOTIDE SEQUENCE</scope>
    <source>
        <strain evidence="2">CK1249</strain>
    </source>
</reference>
<proteinExistence type="predicted"/>
<accession>A0A9P6J1A8</accession>
<protein>
    <submittedName>
        <fullName evidence="2">Uncharacterized protein</fullName>
    </submittedName>
</protein>
<feature type="compositionally biased region" description="Low complexity" evidence="1">
    <location>
        <begin position="598"/>
        <end position="621"/>
    </location>
</feature>
<feature type="compositionally biased region" description="Polar residues" evidence="1">
    <location>
        <begin position="689"/>
        <end position="700"/>
    </location>
</feature>
<dbReference type="AlphaFoldDB" id="A0A9P6J1A8"/>
<feature type="region of interest" description="Disordered" evidence="1">
    <location>
        <begin position="689"/>
        <end position="738"/>
    </location>
</feature>
<sequence>MGQNQSHEEEPYHKRHYNETNKQIQRQNSLSLSSTNLLLHRDPSLRRANTFRNSSASSLNLGARGSDPVAPTATFNIGSDAGQDAPAPFIRLLPIEKEPIYFDETEDDDDEDDESFDEADDEEDDYDSSEEYTAIELQGQQLAPSPYLVERALETDPRQRHSGHYEQHTRDLKDLQVSKDEEEEDMSHLSPVSGCARLRSKPNQSFTAHTLDHDHPRYFESSGEPDTEDQDVAPAVQRYQLYDRPVPTLQQKTVVEQLAISENSDSTGVKAPFLDAIREEDEALGHSRRGSSALEEAEQSRTGRYDTAPQQQANNSSAIQVDHTHQSAEELFHLTKADLNKRIQQAVQEVEQKYTDRVQKLEAHTASLKAISNIPAHDSLQETSPSVKTCSTLANVSQHVGDLDARVDQMSSLIHYKLTDIETKVQELYIGQSNLTQTVDQVEQEPCYGGDSPLIDTAAIMELRRELQAFGTRYHELNDGLLTDLMSQMRDAKSQLFDRVDAVDENLGKRIDRIDPELHTQFLSEIESRIQERVKAMEQMSLRLEQCFDKMDGRLGALETVLSSRRMRPESVYRLLHPHPAHPAPEQAENDVAFMMMATPSMPSTPSSKTSSGSTASSVSSYRDKSARPARIITASSTRTADAIVASPLDHPEKRRQGNANWPPMPHSAGPVPAKSSWNRERAMTLGNTSLQRPNGQSHPSRPHPLPPQRSLTSATTPRTGPRPIHIPSTPDRTMRRPSSYKELLHFWKAGGSTPDLLNNADS</sequence>
<name>A0A9P6J1A8_MORAP</name>
<feature type="compositionally biased region" description="Polar residues" evidence="1">
    <location>
        <begin position="710"/>
        <end position="719"/>
    </location>
</feature>
<keyword evidence="3" id="KW-1185">Reference proteome</keyword>
<evidence type="ECO:0000256" key="1">
    <source>
        <dbReference type="SAM" id="MobiDB-lite"/>
    </source>
</evidence>
<gene>
    <name evidence="2" type="ORF">BGZ70_009710</name>
</gene>
<feature type="region of interest" description="Disordered" evidence="1">
    <location>
        <begin position="598"/>
        <end position="676"/>
    </location>
</feature>
<evidence type="ECO:0000313" key="3">
    <source>
        <dbReference type="Proteomes" id="UP000738359"/>
    </source>
</evidence>
<feature type="region of interest" description="Disordered" evidence="1">
    <location>
        <begin position="101"/>
        <end position="129"/>
    </location>
</feature>
<dbReference type="Proteomes" id="UP000738359">
    <property type="component" value="Unassembled WGS sequence"/>
</dbReference>
<feature type="region of interest" description="Disordered" evidence="1">
    <location>
        <begin position="178"/>
        <end position="197"/>
    </location>
</feature>
<feature type="region of interest" description="Disordered" evidence="1">
    <location>
        <begin position="206"/>
        <end position="231"/>
    </location>
</feature>